<evidence type="ECO:0000313" key="4">
    <source>
        <dbReference type="EMBL" id="KAI7758037.1"/>
    </source>
</evidence>
<proteinExistence type="predicted"/>
<reference evidence="4" key="1">
    <citation type="submission" date="2022-06" db="EMBL/GenBank/DDBJ databases">
        <title>Uncovering the hologenomic basis of an extraordinary plant invasion.</title>
        <authorList>
            <person name="Bieker V.C."/>
            <person name="Martin M.D."/>
            <person name="Gilbert T."/>
            <person name="Hodgins K."/>
            <person name="Battlay P."/>
            <person name="Petersen B."/>
            <person name="Wilson J."/>
        </authorList>
    </citation>
    <scope>NUCLEOTIDE SEQUENCE</scope>
    <source>
        <strain evidence="4">AA19_3_7</strain>
        <tissue evidence="4">Leaf</tissue>
    </source>
</reference>
<gene>
    <name evidence="4" type="ORF">M8C21_007401</name>
</gene>
<feature type="domain" description="DUF4408" evidence="3">
    <location>
        <begin position="48"/>
        <end position="71"/>
    </location>
</feature>
<keyword evidence="5" id="KW-1185">Reference proteome</keyword>
<dbReference type="AlphaFoldDB" id="A0AAD5GW91"/>
<dbReference type="Pfam" id="PF05553">
    <property type="entry name" value="DUF761"/>
    <property type="match status" value="1"/>
</dbReference>
<dbReference type="EMBL" id="JAMZMK010000033">
    <property type="protein sequence ID" value="KAI7758037.1"/>
    <property type="molecule type" value="Genomic_DNA"/>
</dbReference>
<evidence type="ECO:0000313" key="5">
    <source>
        <dbReference type="Proteomes" id="UP001206925"/>
    </source>
</evidence>
<feature type="non-terminal residue" evidence="4">
    <location>
        <position position="321"/>
    </location>
</feature>
<dbReference type="PANTHER" id="PTHR33098:SF84">
    <property type="entry name" value="DUF4408 DOMAIN-CONTAINING PROTEIN"/>
    <property type="match status" value="1"/>
</dbReference>
<evidence type="ECO:0000259" key="3">
    <source>
        <dbReference type="Pfam" id="PF14364"/>
    </source>
</evidence>
<comment type="caution">
    <text evidence="4">The sequence shown here is derived from an EMBL/GenBank/DDBJ whole genome shotgun (WGS) entry which is preliminary data.</text>
</comment>
<feature type="transmembrane region" description="Helical" evidence="2">
    <location>
        <begin position="53"/>
        <end position="71"/>
    </location>
</feature>
<dbReference type="Proteomes" id="UP001206925">
    <property type="component" value="Unassembled WGS sequence"/>
</dbReference>
<feature type="compositionally biased region" description="Basic and acidic residues" evidence="1">
    <location>
        <begin position="227"/>
        <end position="236"/>
    </location>
</feature>
<name>A0AAD5GW91_AMBAR</name>
<keyword evidence="2" id="KW-0812">Transmembrane</keyword>
<organism evidence="4 5">
    <name type="scientific">Ambrosia artemisiifolia</name>
    <name type="common">Common ragweed</name>
    <dbReference type="NCBI Taxonomy" id="4212"/>
    <lineage>
        <taxon>Eukaryota</taxon>
        <taxon>Viridiplantae</taxon>
        <taxon>Streptophyta</taxon>
        <taxon>Embryophyta</taxon>
        <taxon>Tracheophyta</taxon>
        <taxon>Spermatophyta</taxon>
        <taxon>Magnoliopsida</taxon>
        <taxon>eudicotyledons</taxon>
        <taxon>Gunneridae</taxon>
        <taxon>Pentapetalae</taxon>
        <taxon>asterids</taxon>
        <taxon>campanulids</taxon>
        <taxon>Asterales</taxon>
        <taxon>Asteraceae</taxon>
        <taxon>Asteroideae</taxon>
        <taxon>Heliantheae alliance</taxon>
        <taxon>Heliantheae</taxon>
        <taxon>Ambrosia</taxon>
    </lineage>
</organism>
<keyword evidence="2" id="KW-0472">Membrane</keyword>
<feature type="region of interest" description="Disordered" evidence="1">
    <location>
        <begin position="227"/>
        <end position="270"/>
    </location>
</feature>
<feature type="transmembrane region" description="Helical" evidence="2">
    <location>
        <begin position="16"/>
        <end position="41"/>
    </location>
</feature>
<accession>A0AAD5GW91</accession>
<evidence type="ECO:0000256" key="2">
    <source>
        <dbReference type="SAM" id="Phobius"/>
    </source>
</evidence>
<dbReference type="InterPro" id="IPR025520">
    <property type="entry name" value="DUF4408"/>
</dbReference>
<evidence type="ECO:0000256" key="1">
    <source>
        <dbReference type="SAM" id="MobiDB-lite"/>
    </source>
</evidence>
<feature type="compositionally biased region" description="Basic and acidic residues" evidence="1">
    <location>
        <begin position="245"/>
        <end position="260"/>
    </location>
</feature>
<dbReference type="InterPro" id="IPR008480">
    <property type="entry name" value="DUF761_pln"/>
</dbReference>
<dbReference type="PANTHER" id="PTHR33098">
    <property type="entry name" value="COTTON FIBER (DUF761)"/>
    <property type="match status" value="1"/>
</dbReference>
<sequence length="321" mass="37032">MMASSSSNSCINSLKLLFITTGVISLAITAKLTVPLMLNFAVNDLPTMMKPPYLCLIINCIILTIVATSRFQTNHRHENQTPPLDSTPDAVQMSFHVMEPPRVGYDNIKPCVSTVEYNNTNNKCYDKDVETVVVEDQEDELITTKDIWYPTINVKPEIKFQVEEKQLVTSGHRRKPAKNMQEGERALRVLKPKKHETLDNTWKMITEGRNKSSASQFRKSDTFVNLHHDRPSHESTKTVNTKAVRKSETVKERKAYENQNHHPQSQAAEEKLKRYLSPSHEELNRRVEAFIKKFNEDMRLQRQESLNQYMEMKLDGVLMNV</sequence>
<keyword evidence="2" id="KW-1133">Transmembrane helix</keyword>
<dbReference type="Pfam" id="PF14364">
    <property type="entry name" value="DUF4408"/>
    <property type="match status" value="1"/>
</dbReference>
<protein>
    <recommendedName>
        <fullName evidence="3">DUF4408 domain-containing protein</fullName>
    </recommendedName>
</protein>